<sequence>MIMMVESSEYPVRPGIKDCQFYLRTGRCGYGENCCYNHPKETPRGKINMPKCKFFLRGKCKNGSHCDFDHSKEGDRAEHTRQGQKRYRTESTSRSSPSPEKRKHRQGDIEKQKTEAEDIPQGEKLREMQENDNDQQKLVEQRKRDIERQRREARLSLEQFYLRTGRCGYGENCCYNHPKETPRGKINMPKCKFFLRGKCKNGSHCDFDHSKEGDRAEHTRQGQKRYRTESTSRSSPSPEKRKHRQGDIEKQKTEAEDIPQGEKLREMQENDNDQQKLVEQRKRDIERQRREARLSLEQIKPTVYFDEAIRIREILAEFGFIHTEGDGL</sequence>
<dbReference type="Proteomes" id="UP000824890">
    <property type="component" value="Unassembled WGS sequence"/>
</dbReference>
<dbReference type="InterPro" id="IPR036855">
    <property type="entry name" value="Znf_CCCH_sf"/>
</dbReference>
<proteinExistence type="predicted"/>
<evidence type="ECO:0000256" key="5">
    <source>
        <dbReference type="PROSITE-ProRule" id="PRU00723"/>
    </source>
</evidence>
<dbReference type="SMART" id="SM00356">
    <property type="entry name" value="ZnF_C3H1"/>
    <property type="match status" value="4"/>
</dbReference>
<dbReference type="Gene3D" id="2.30.30.1190">
    <property type="match status" value="1"/>
</dbReference>
<evidence type="ECO:0000256" key="1">
    <source>
        <dbReference type="ARBA" id="ARBA00022723"/>
    </source>
</evidence>
<evidence type="ECO:0000256" key="3">
    <source>
        <dbReference type="ARBA" id="ARBA00022833"/>
    </source>
</evidence>
<feature type="domain" description="C3H1-type" evidence="7">
    <location>
        <begin position="185"/>
        <end position="212"/>
    </location>
</feature>
<accession>A0ABQ8C2F7</accession>
<gene>
    <name evidence="8" type="ORF">HID58_034572</name>
</gene>
<keyword evidence="9" id="KW-1185">Reference proteome</keyword>
<feature type="zinc finger region" description="C3H1-type" evidence="5">
    <location>
        <begin position="152"/>
        <end position="180"/>
    </location>
</feature>
<feature type="domain" description="C3H1-type" evidence="7">
    <location>
        <begin position="13"/>
        <end position="41"/>
    </location>
</feature>
<dbReference type="EMBL" id="JAGKQM010000009">
    <property type="protein sequence ID" value="KAH0911251.1"/>
    <property type="molecule type" value="Genomic_DNA"/>
</dbReference>
<feature type="region of interest" description="Disordered" evidence="6">
    <location>
        <begin position="204"/>
        <end position="283"/>
    </location>
</feature>
<dbReference type="InterPro" id="IPR000571">
    <property type="entry name" value="Znf_CCCH"/>
</dbReference>
<evidence type="ECO:0000313" key="8">
    <source>
        <dbReference type="EMBL" id="KAH0911251.1"/>
    </source>
</evidence>
<dbReference type="SUPFAM" id="SSF90229">
    <property type="entry name" value="CCCH zinc finger"/>
    <property type="match status" value="3"/>
</dbReference>
<reference evidence="8 9" key="1">
    <citation type="submission" date="2021-05" db="EMBL/GenBank/DDBJ databases">
        <title>Genome Assembly of Synthetic Allotetraploid Brassica napus Reveals Homoeologous Exchanges between Subgenomes.</title>
        <authorList>
            <person name="Davis J.T."/>
        </authorList>
    </citation>
    <scope>NUCLEOTIDE SEQUENCE [LARGE SCALE GENOMIC DNA]</scope>
    <source>
        <strain evidence="9">cv. Da-Ae</strain>
        <tissue evidence="8">Seedling</tissue>
    </source>
</reference>
<dbReference type="PANTHER" id="PTHR12506">
    <property type="entry name" value="PROTEIN PHOSPHATASE RELATED"/>
    <property type="match status" value="1"/>
</dbReference>
<keyword evidence="4" id="KW-0238">DNA-binding</keyword>
<feature type="compositionally biased region" description="Basic and acidic residues" evidence="6">
    <location>
        <begin position="204"/>
        <end position="230"/>
    </location>
</feature>
<feature type="compositionally biased region" description="Basic and acidic residues" evidence="6">
    <location>
        <begin position="67"/>
        <end position="91"/>
    </location>
</feature>
<dbReference type="PROSITE" id="PS50103">
    <property type="entry name" value="ZF_C3H1"/>
    <property type="match status" value="4"/>
</dbReference>
<protein>
    <recommendedName>
        <fullName evidence="7">C3H1-type domain-containing protein</fullName>
    </recommendedName>
</protein>
<feature type="domain" description="C3H1-type" evidence="7">
    <location>
        <begin position="152"/>
        <end position="180"/>
    </location>
</feature>
<keyword evidence="2 5" id="KW-0863">Zinc-finger</keyword>
<evidence type="ECO:0000259" key="7">
    <source>
        <dbReference type="PROSITE" id="PS50103"/>
    </source>
</evidence>
<feature type="zinc finger region" description="C3H1-type" evidence="5">
    <location>
        <begin position="13"/>
        <end position="41"/>
    </location>
</feature>
<evidence type="ECO:0000256" key="4">
    <source>
        <dbReference type="ARBA" id="ARBA00023125"/>
    </source>
</evidence>
<dbReference type="Pfam" id="PF00642">
    <property type="entry name" value="zf-CCCH"/>
    <property type="match status" value="4"/>
</dbReference>
<feature type="compositionally biased region" description="Basic and acidic residues" evidence="6">
    <location>
        <begin position="106"/>
        <end position="144"/>
    </location>
</feature>
<feature type="compositionally biased region" description="Basic and acidic residues" evidence="6">
    <location>
        <begin position="245"/>
        <end position="283"/>
    </location>
</feature>
<dbReference type="PANTHER" id="PTHR12506:SF61">
    <property type="entry name" value="C3H1-TYPE DOMAIN-CONTAINING PROTEIN"/>
    <property type="match status" value="1"/>
</dbReference>
<evidence type="ECO:0000256" key="6">
    <source>
        <dbReference type="SAM" id="MobiDB-lite"/>
    </source>
</evidence>
<feature type="zinc finger region" description="C3H1-type" evidence="5">
    <location>
        <begin position="185"/>
        <end position="212"/>
    </location>
</feature>
<evidence type="ECO:0000313" key="9">
    <source>
        <dbReference type="Proteomes" id="UP000824890"/>
    </source>
</evidence>
<keyword evidence="3 5" id="KW-0862">Zinc</keyword>
<feature type="domain" description="C3H1-type" evidence="7">
    <location>
        <begin position="46"/>
        <end position="73"/>
    </location>
</feature>
<organism evidence="8 9">
    <name type="scientific">Brassica napus</name>
    <name type="common">Rape</name>
    <dbReference type="NCBI Taxonomy" id="3708"/>
    <lineage>
        <taxon>Eukaryota</taxon>
        <taxon>Viridiplantae</taxon>
        <taxon>Streptophyta</taxon>
        <taxon>Embryophyta</taxon>
        <taxon>Tracheophyta</taxon>
        <taxon>Spermatophyta</taxon>
        <taxon>Magnoliopsida</taxon>
        <taxon>eudicotyledons</taxon>
        <taxon>Gunneridae</taxon>
        <taxon>Pentapetalae</taxon>
        <taxon>rosids</taxon>
        <taxon>malvids</taxon>
        <taxon>Brassicales</taxon>
        <taxon>Brassicaceae</taxon>
        <taxon>Brassiceae</taxon>
        <taxon>Brassica</taxon>
    </lineage>
</organism>
<evidence type="ECO:0000256" key="2">
    <source>
        <dbReference type="ARBA" id="ARBA00022771"/>
    </source>
</evidence>
<keyword evidence="1 5" id="KW-0479">Metal-binding</keyword>
<dbReference type="InterPro" id="IPR050974">
    <property type="entry name" value="Plant_ZF_CCCH"/>
</dbReference>
<comment type="caution">
    <text evidence="8">The sequence shown here is derived from an EMBL/GenBank/DDBJ whole genome shotgun (WGS) entry which is preliminary data.</text>
</comment>
<dbReference type="Gene3D" id="4.10.1000.10">
    <property type="entry name" value="Zinc finger, CCCH-type"/>
    <property type="match status" value="2"/>
</dbReference>
<feature type="region of interest" description="Disordered" evidence="6">
    <location>
        <begin position="67"/>
        <end position="144"/>
    </location>
</feature>
<feature type="zinc finger region" description="C3H1-type" evidence="5">
    <location>
        <begin position="46"/>
        <end position="73"/>
    </location>
</feature>
<name>A0ABQ8C2F7_BRANA</name>